<evidence type="ECO:0000256" key="8">
    <source>
        <dbReference type="ARBA" id="ARBA00022707"/>
    </source>
</evidence>
<evidence type="ECO:0000256" key="18">
    <source>
        <dbReference type="SAM" id="MobiDB-lite"/>
    </source>
</evidence>
<evidence type="ECO:0000256" key="15">
    <source>
        <dbReference type="ARBA" id="ARBA00023228"/>
    </source>
</evidence>
<feature type="domain" description="RING-type" evidence="19">
    <location>
        <begin position="183"/>
        <end position="224"/>
    </location>
</feature>
<keyword evidence="15" id="KW-0458">Lysosome</keyword>
<keyword evidence="22" id="KW-1185">Reference proteome</keyword>
<name>A0A167JW88_PHYB8</name>
<dbReference type="InterPro" id="IPR017455">
    <property type="entry name" value="Znf_FYVE-rel"/>
</dbReference>
<evidence type="ECO:0000256" key="16">
    <source>
        <dbReference type="ARBA" id="ARBA00023288"/>
    </source>
</evidence>
<evidence type="ECO:0000256" key="5">
    <source>
        <dbReference type="ARBA" id="ARBA00004906"/>
    </source>
</evidence>
<keyword evidence="13" id="KW-0862">Zinc</keyword>
<evidence type="ECO:0000256" key="17">
    <source>
        <dbReference type="PROSITE-ProRule" id="PRU00175"/>
    </source>
</evidence>
<evidence type="ECO:0000256" key="7">
    <source>
        <dbReference type="ARBA" id="ARBA00022679"/>
    </source>
</evidence>
<keyword evidence="10" id="KW-0967">Endosome</keyword>
<sequence length="231" mass="26522">MRLGQPLHSTRSMNTTHHESIHASSTLDLQRSWELDRDVADCRQCHRPFHFLLRRHHCRSCGHVVCDRCSSRRIRLSPQTMIEDPTIPTLHYASIAQQPQRVCDSCAESLDRQRRTRRMERSISRQSRMAECPMCGVGLLHHSLAEQEHHVAECLDKGSPPVRRPRYLVHQLSNDSPQLGEECPICFEDFVAGDAVARMVCLCSYHAHCLSEWLERGKGCPLHDHDSLASF</sequence>
<dbReference type="VEuPathDB" id="FungiDB:PHYBLDRAFT_152076"/>
<feature type="domain" description="FYVE-type" evidence="20">
    <location>
        <begin position="36"/>
        <end position="111"/>
    </location>
</feature>
<evidence type="ECO:0000256" key="4">
    <source>
        <dbReference type="ARBA" id="ARBA00004371"/>
    </source>
</evidence>
<dbReference type="GO" id="GO:0070936">
    <property type="term" value="P:protein K48-linked ubiquitination"/>
    <property type="evidence" value="ECO:0007669"/>
    <property type="project" value="TreeGrafter"/>
</dbReference>
<dbReference type="InterPro" id="IPR051878">
    <property type="entry name" value="ZNRF_ubiq-protein_ligase"/>
</dbReference>
<dbReference type="Proteomes" id="UP000077315">
    <property type="component" value="Unassembled WGS sequence"/>
</dbReference>
<dbReference type="InterPro" id="IPR011011">
    <property type="entry name" value="Znf_FYVE_PHD"/>
</dbReference>
<keyword evidence="9" id="KW-0479">Metal-binding</keyword>
<dbReference type="Pfam" id="PF13639">
    <property type="entry name" value="zf-RING_2"/>
    <property type="match status" value="1"/>
</dbReference>
<evidence type="ECO:0000313" key="22">
    <source>
        <dbReference type="Proteomes" id="UP000077315"/>
    </source>
</evidence>
<dbReference type="GO" id="GO:0061630">
    <property type="term" value="F:ubiquitin protein ligase activity"/>
    <property type="evidence" value="ECO:0007669"/>
    <property type="project" value="UniProtKB-EC"/>
</dbReference>
<evidence type="ECO:0000256" key="6">
    <source>
        <dbReference type="ARBA" id="ARBA00012483"/>
    </source>
</evidence>
<dbReference type="OrthoDB" id="10057496at2759"/>
<dbReference type="GeneID" id="28993742"/>
<evidence type="ECO:0000259" key="20">
    <source>
        <dbReference type="PROSITE" id="PS50178"/>
    </source>
</evidence>
<gene>
    <name evidence="21" type="ORF">PHYBLDRAFT_152076</name>
</gene>
<dbReference type="STRING" id="763407.A0A167JW88"/>
<dbReference type="InterPro" id="IPR000306">
    <property type="entry name" value="Znf_FYVE"/>
</dbReference>
<evidence type="ECO:0000256" key="3">
    <source>
        <dbReference type="ARBA" id="ARBA00004177"/>
    </source>
</evidence>
<protein>
    <recommendedName>
        <fullName evidence="6">RING-type E3 ubiquitin transferase</fullName>
        <ecNumber evidence="6">2.3.2.27</ecNumber>
    </recommendedName>
</protein>
<dbReference type="RefSeq" id="XP_018284846.1">
    <property type="nucleotide sequence ID" value="XM_018432836.1"/>
</dbReference>
<dbReference type="GO" id="GO:0008270">
    <property type="term" value="F:zinc ion binding"/>
    <property type="evidence" value="ECO:0007669"/>
    <property type="project" value="UniProtKB-KW"/>
</dbReference>
<evidence type="ECO:0000259" key="19">
    <source>
        <dbReference type="PROSITE" id="PS50089"/>
    </source>
</evidence>
<evidence type="ECO:0000256" key="11">
    <source>
        <dbReference type="ARBA" id="ARBA00022771"/>
    </source>
</evidence>
<keyword evidence="14" id="KW-0472">Membrane</keyword>
<dbReference type="EMBL" id="KV441000">
    <property type="protein sequence ID" value="OAD66806.1"/>
    <property type="molecule type" value="Genomic_DNA"/>
</dbReference>
<evidence type="ECO:0000256" key="2">
    <source>
        <dbReference type="ARBA" id="ARBA00004170"/>
    </source>
</evidence>
<dbReference type="SUPFAM" id="SSF57850">
    <property type="entry name" value="RING/U-box"/>
    <property type="match status" value="1"/>
</dbReference>
<organism evidence="21 22">
    <name type="scientific">Phycomyces blakesleeanus (strain ATCC 8743b / DSM 1359 / FGSC 10004 / NBRC 33097 / NRRL 1555)</name>
    <dbReference type="NCBI Taxonomy" id="763407"/>
    <lineage>
        <taxon>Eukaryota</taxon>
        <taxon>Fungi</taxon>
        <taxon>Fungi incertae sedis</taxon>
        <taxon>Mucoromycota</taxon>
        <taxon>Mucoromycotina</taxon>
        <taxon>Mucoromycetes</taxon>
        <taxon>Mucorales</taxon>
        <taxon>Phycomycetaceae</taxon>
        <taxon>Phycomyces</taxon>
    </lineage>
</organism>
<dbReference type="SUPFAM" id="SSF57903">
    <property type="entry name" value="FYVE/PHD zinc finger"/>
    <property type="match status" value="1"/>
</dbReference>
<dbReference type="Pfam" id="PF01363">
    <property type="entry name" value="FYVE"/>
    <property type="match status" value="1"/>
</dbReference>
<evidence type="ECO:0000256" key="12">
    <source>
        <dbReference type="ARBA" id="ARBA00022786"/>
    </source>
</evidence>
<dbReference type="PROSITE" id="PS50178">
    <property type="entry name" value="ZF_FYVE"/>
    <property type="match status" value="1"/>
</dbReference>
<dbReference type="SMART" id="SM00184">
    <property type="entry name" value="RING"/>
    <property type="match status" value="2"/>
</dbReference>
<feature type="region of interest" description="Disordered" evidence="18">
    <location>
        <begin position="1"/>
        <end position="23"/>
    </location>
</feature>
<evidence type="ECO:0000256" key="1">
    <source>
        <dbReference type="ARBA" id="ARBA00000900"/>
    </source>
</evidence>
<dbReference type="InterPro" id="IPR001841">
    <property type="entry name" value="Znf_RING"/>
</dbReference>
<keyword evidence="12" id="KW-0833">Ubl conjugation pathway</keyword>
<dbReference type="PANTHER" id="PTHR46661:SF4">
    <property type="entry name" value="RING-TYPE DOMAIN-CONTAINING PROTEIN"/>
    <property type="match status" value="1"/>
</dbReference>
<keyword evidence="8" id="KW-0519">Myristate</keyword>
<keyword evidence="7" id="KW-0808">Transferase</keyword>
<dbReference type="GO" id="GO:0005768">
    <property type="term" value="C:endosome"/>
    <property type="evidence" value="ECO:0007669"/>
    <property type="project" value="UniProtKB-SubCell"/>
</dbReference>
<dbReference type="AlphaFoldDB" id="A0A167JW88"/>
<proteinExistence type="predicted"/>
<dbReference type="FunCoup" id="A0A167JW88">
    <property type="interactions" value="38"/>
</dbReference>
<dbReference type="GO" id="GO:0016020">
    <property type="term" value="C:membrane"/>
    <property type="evidence" value="ECO:0007669"/>
    <property type="project" value="UniProtKB-SubCell"/>
</dbReference>
<reference evidence="22" key="1">
    <citation type="submission" date="2015-06" db="EMBL/GenBank/DDBJ databases">
        <title>Expansion of signal transduction pathways in fungi by whole-genome duplication.</title>
        <authorList>
            <consortium name="DOE Joint Genome Institute"/>
            <person name="Corrochano L.M."/>
            <person name="Kuo A."/>
            <person name="Marcet-Houben M."/>
            <person name="Polaino S."/>
            <person name="Salamov A."/>
            <person name="Villalobos J.M."/>
            <person name="Alvarez M.I."/>
            <person name="Avalos J."/>
            <person name="Benito E.P."/>
            <person name="Benoit I."/>
            <person name="Burger G."/>
            <person name="Camino L.P."/>
            <person name="Canovas D."/>
            <person name="Cerda-Olmedo E."/>
            <person name="Cheng J.-F."/>
            <person name="Dominguez A."/>
            <person name="Elias M."/>
            <person name="Eslava A.P."/>
            <person name="Glaser F."/>
            <person name="Grimwood J."/>
            <person name="Gutierrez G."/>
            <person name="Heitman J."/>
            <person name="Henrissat B."/>
            <person name="Iturriaga E.A."/>
            <person name="Lang B.F."/>
            <person name="Lavin J.L."/>
            <person name="Lee S."/>
            <person name="Li W."/>
            <person name="Lindquist E."/>
            <person name="Lopez-Garcia S."/>
            <person name="Luque E.M."/>
            <person name="Marcos A.T."/>
            <person name="Martin J."/>
            <person name="McCluskey K."/>
            <person name="Medina H.R."/>
            <person name="Miralles-Duran A."/>
            <person name="Miyazaki A."/>
            <person name="Munoz-Torres E."/>
            <person name="Oguiza J.A."/>
            <person name="Ohm R."/>
            <person name="Olmedo M."/>
            <person name="Orejas M."/>
            <person name="Ortiz-Castellanos L."/>
            <person name="Pisabarro A.G."/>
            <person name="Rodriguez-Romero J."/>
            <person name="Ruiz-Herrera J."/>
            <person name="Ruiz-Vazquez R."/>
            <person name="Sanz C."/>
            <person name="Schackwitz W."/>
            <person name="Schmutz J."/>
            <person name="Shahriari M."/>
            <person name="Shelest E."/>
            <person name="Silva-Franco F."/>
            <person name="Soanes D."/>
            <person name="Syed K."/>
            <person name="Tagua V.G."/>
            <person name="Talbot N.J."/>
            <person name="Thon M."/>
            <person name="De vries R.P."/>
            <person name="Wiebenga A."/>
            <person name="Yadav J.S."/>
            <person name="Braun E.L."/>
            <person name="Baker S."/>
            <person name="Garre V."/>
            <person name="Horwitz B."/>
            <person name="Torres-Martinez S."/>
            <person name="Idnurm A."/>
            <person name="Herrera-Estrella A."/>
            <person name="Gabaldon T."/>
            <person name="Grigoriev I.V."/>
        </authorList>
    </citation>
    <scope>NUCLEOTIDE SEQUENCE [LARGE SCALE GENOMIC DNA]</scope>
    <source>
        <strain evidence="22">NRRL 1555(-)</strain>
    </source>
</reference>
<dbReference type="Gene3D" id="3.30.40.10">
    <property type="entry name" value="Zinc/RING finger domain, C3HC4 (zinc finger)"/>
    <property type="match status" value="2"/>
</dbReference>
<comment type="catalytic activity">
    <reaction evidence="1">
        <text>S-ubiquitinyl-[E2 ubiquitin-conjugating enzyme]-L-cysteine + [acceptor protein]-L-lysine = [E2 ubiquitin-conjugating enzyme]-L-cysteine + N(6)-ubiquitinyl-[acceptor protein]-L-lysine.</text>
        <dbReference type="EC" id="2.3.2.27"/>
    </reaction>
</comment>
<evidence type="ECO:0000256" key="9">
    <source>
        <dbReference type="ARBA" id="ARBA00022723"/>
    </source>
</evidence>
<keyword evidence="16" id="KW-0449">Lipoprotein</keyword>
<accession>A0A167JW88</accession>
<dbReference type="EC" id="2.3.2.27" evidence="6"/>
<comment type="subcellular location">
    <subcellularLocation>
        <location evidence="3">Endosome</location>
    </subcellularLocation>
    <subcellularLocation>
        <location evidence="4">Lysosome</location>
    </subcellularLocation>
    <subcellularLocation>
        <location evidence="2">Membrane</location>
        <topology evidence="2">Peripheral membrane protein</topology>
    </subcellularLocation>
</comment>
<comment type="pathway">
    <text evidence="5">Protein modification; protein ubiquitination.</text>
</comment>
<dbReference type="SMART" id="SM00064">
    <property type="entry name" value="FYVE"/>
    <property type="match status" value="1"/>
</dbReference>
<keyword evidence="11 17" id="KW-0863">Zinc-finger</keyword>
<evidence type="ECO:0000256" key="14">
    <source>
        <dbReference type="ARBA" id="ARBA00023136"/>
    </source>
</evidence>
<evidence type="ECO:0000256" key="10">
    <source>
        <dbReference type="ARBA" id="ARBA00022753"/>
    </source>
</evidence>
<dbReference type="GO" id="GO:0043161">
    <property type="term" value="P:proteasome-mediated ubiquitin-dependent protein catabolic process"/>
    <property type="evidence" value="ECO:0007669"/>
    <property type="project" value="TreeGrafter"/>
</dbReference>
<evidence type="ECO:0000256" key="13">
    <source>
        <dbReference type="ARBA" id="ARBA00022833"/>
    </source>
</evidence>
<dbReference type="InParanoid" id="A0A167JW88"/>
<dbReference type="PANTHER" id="PTHR46661">
    <property type="entry name" value="E3 UBIQUITIN-PROTEIN LIGASE ZNRF1-LIKE PROTEIN"/>
    <property type="match status" value="1"/>
</dbReference>
<dbReference type="PROSITE" id="PS50089">
    <property type="entry name" value="ZF_RING_2"/>
    <property type="match status" value="1"/>
</dbReference>
<evidence type="ECO:0000313" key="21">
    <source>
        <dbReference type="EMBL" id="OAD66806.1"/>
    </source>
</evidence>
<dbReference type="InterPro" id="IPR013083">
    <property type="entry name" value="Znf_RING/FYVE/PHD"/>
</dbReference>